<name>A0A0P7IV61_9RHOB</name>
<proteinExistence type="predicted"/>
<sequence length="130" mass="15134">MATLFSVKHAKQAHCRTCGKKLKKSVQYIEFGPDRHRGFYIEGDDPDAFPKTREEAQRQTNQQIVHFKWGGPKHDRRIVRISIWDGETYQGGYFCTTQCAVDFAFLLAEKGHQTVKHRDSTAYQRIEQET</sequence>
<organism evidence="2 3">
    <name type="scientific">Aliiroseovarius crassostreae</name>
    <dbReference type="NCBI Taxonomy" id="154981"/>
    <lineage>
        <taxon>Bacteria</taxon>
        <taxon>Pseudomonadati</taxon>
        <taxon>Pseudomonadota</taxon>
        <taxon>Alphaproteobacteria</taxon>
        <taxon>Rhodobacterales</taxon>
        <taxon>Paracoccaceae</taxon>
        <taxon>Aliiroseovarius</taxon>
    </lineage>
</organism>
<comment type="caution">
    <text evidence="2">The sequence shown here is derived from an EMBL/GenBank/DDBJ whole genome shotgun (WGS) entry which is preliminary data.</text>
</comment>
<evidence type="ECO:0000313" key="2">
    <source>
        <dbReference type="EMBL" id="KPN62986.1"/>
    </source>
</evidence>
<feature type="domain" description="C2H2-type" evidence="1">
    <location>
        <begin position="95"/>
        <end position="117"/>
    </location>
</feature>
<gene>
    <name evidence="2" type="ORF">AKJ29_02220</name>
</gene>
<reference evidence="2 3" key="1">
    <citation type="submission" date="2015-09" db="EMBL/GenBank/DDBJ databases">
        <title>Draft genome sequence of Aliiroseovarius crassostreae CV919-312TSm, the causative agent of Roseovarius Oyster Disease (formerly Juvenile Oyster Disease).</title>
        <authorList>
            <person name="Kessner L."/>
            <person name="Spinard E."/>
            <person name="Nelson D."/>
        </authorList>
    </citation>
    <scope>NUCLEOTIDE SEQUENCE [LARGE SCALE GENOMIC DNA]</scope>
    <source>
        <strain evidence="2 3">CV919-312</strain>
    </source>
</reference>
<dbReference type="RefSeq" id="WP_055190940.1">
    <property type="nucleotide sequence ID" value="NZ_FPBS01000057.1"/>
</dbReference>
<dbReference type="InterPro" id="IPR013087">
    <property type="entry name" value="Znf_C2H2_type"/>
</dbReference>
<evidence type="ECO:0000259" key="1">
    <source>
        <dbReference type="PROSITE" id="PS00028"/>
    </source>
</evidence>
<keyword evidence="3" id="KW-1185">Reference proteome</keyword>
<dbReference type="STRING" id="154981.AKJ29_02220"/>
<protein>
    <recommendedName>
        <fullName evidence="1">C2H2-type domain-containing protein</fullName>
    </recommendedName>
</protein>
<dbReference type="EMBL" id="LKBA01000008">
    <property type="protein sequence ID" value="KPN62986.1"/>
    <property type="molecule type" value="Genomic_DNA"/>
</dbReference>
<evidence type="ECO:0000313" key="3">
    <source>
        <dbReference type="Proteomes" id="UP000050471"/>
    </source>
</evidence>
<dbReference type="PROSITE" id="PS00028">
    <property type="entry name" value="ZINC_FINGER_C2H2_1"/>
    <property type="match status" value="1"/>
</dbReference>
<accession>A0A0P7IV61</accession>
<dbReference type="AlphaFoldDB" id="A0A0P7IV61"/>
<dbReference type="Proteomes" id="UP000050471">
    <property type="component" value="Unassembled WGS sequence"/>
</dbReference>